<protein>
    <submittedName>
        <fullName evidence="1">Uncharacterized protein</fullName>
    </submittedName>
</protein>
<sequence>MTAIRKDIVRAAYNRVYTLMDTTIYDTLDKAHEFKTKTILVDESLTNDEKLEQHYIVNIVFGII</sequence>
<organism evidence="1 2">
    <name type="scientific">Glomus cerebriforme</name>
    <dbReference type="NCBI Taxonomy" id="658196"/>
    <lineage>
        <taxon>Eukaryota</taxon>
        <taxon>Fungi</taxon>
        <taxon>Fungi incertae sedis</taxon>
        <taxon>Mucoromycota</taxon>
        <taxon>Glomeromycotina</taxon>
        <taxon>Glomeromycetes</taxon>
        <taxon>Glomerales</taxon>
        <taxon>Glomeraceae</taxon>
        <taxon>Glomus</taxon>
    </lineage>
</organism>
<dbReference type="OrthoDB" id="2479247at2759"/>
<name>A0A397S2D4_9GLOM</name>
<dbReference type="AlphaFoldDB" id="A0A397S2D4"/>
<reference evidence="1 2" key="1">
    <citation type="submission" date="2018-06" db="EMBL/GenBank/DDBJ databases">
        <title>Comparative genomics reveals the genomic features of Rhizophagus irregularis, R. cerebriforme, R. diaphanum and Gigaspora rosea, and their symbiotic lifestyle signature.</title>
        <authorList>
            <person name="Morin E."/>
            <person name="San Clemente H."/>
            <person name="Chen E.C.H."/>
            <person name="De La Providencia I."/>
            <person name="Hainaut M."/>
            <person name="Kuo A."/>
            <person name="Kohler A."/>
            <person name="Murat C."/>
            <person name="Tang N."/>
            <person name="Roy S."/>
            <person name="Loubradou J."/>
            <person name="Henrissat B."/>
            <person name="Grigoriev I.V."/>
            <person name="Corradi N."/>
            <person name="Roux C."/>
            <person name="Martin F.M."/>
        </authorList>
    </citation>
    <scope>NUCLEOTIDE SEQUENCE [LARGE SCALE GENOMIC DNA]</scope>
    <source>
        <strain evidence="1 2">DAOM 227022</strain>
    </source>
</reference>
<gene>
    <name evidence="1" type="ORF">C1645_838481</name>
</gene>
<evidence type="ECO:0000313" key="2">
    <source>
        <dbReference type="Proteomes" id="UP000265703"/>
    </source>
</evidence>
<evidence type="ECO:0000313" key="1">
    <source>
        <dbReference type="EMBL" id="RIA80563.1"/>
    </source>
</evidence>
<accession>A0A397S2D4</accession>
<proteinExistence type="predicted"/>
<keyword evidence="2" id="KW-1185">Reference proteome</keyword>
<dbReference type="Proteomes" id="UP000265703">
    <property type="component" value="Unassembled WGS sequence"/>
</dbReference>
<comment type="caution">
    <text evidence="1">The sequence shown here is derived from an EMBL/GenBank/DDBJ whole genome shotgun (WGS) entry which is preliminary data.</text>
</comment>
<dbReference type="EMBL" id="QKYT01000942">
    <property type="protein sequence ID" value="RIA80563.1"/>
    <property type="molecule type" value="Genomic_DNA"/>
</dbReference>